<protein>
    <submittedName>
        <fullName evidence="6">HU family DNA-binding protein</fullName>
    </submittedName>
</protein>
<dbReference type="Pfam" id="PF00216">
    <property type="entry name" value="Bac_DNA_binding"/>
    <property type="match status" value="1"/>
</dbReference>
<comment type="function">
    <text evidence="1">Histone-like DNA-binding protein which is capable of wrapping DNA to stabilize it, and thus to prevent its denaturation under extreme environmental conditions.</text>
</comment>
<reference evidence="6 7" key="1">
    <citation type="journal article" date="2021" name="Front. Microbiol.">
        <title>Aerobic Denitrification and Heterotrophic Sulfur Oxidation in the Genus Halomonas Revealed by Six Novel Species Characterizations and Genome-Based Analysis.</title>
        <authorList>
            <person name="Wang L."/>
            <person name="Shao Z."/>
        </authorList>
    </citation>
    <scope>NUCLEOTIDE SEQUENCE [LARGE SCALE GENOMIC DNA]</scope>
    <source>
        <strain evidence="6 7">MCCC 1A11081</strain>
    </source>
</reference>
<keyword evidence="7" id="KW-1185">Reference proteome</keyword>
<dbReference type="SUPFAM" id="SSF47729">
    <property type="entry name" value="IHF-like DNA-binding proteins"/>
    <property type="match status" value="1"/>
</dbReference>
<evidence type="ECO:0000256" key="2">
    <source>
        <dbReference type="ARBA" id="ARBA00010529"/>
    </source>
</evidence>
<evidence type="ECO:0000256" key="3">
    <source>
        <dbReference type="ARBA" id="ARBA00023067"/>
    </source>
</evidence>
<dbReference type="RefSeq" id="WP_234271793.1">
    <property type="nucleotide sequence ID" value="NZ_JABFTX010000006.1"/>
</dbReference>
<proteinExistence type="inferred from homology"/>
<dbReference type="Proteomes" id="UP001320168">
    <property type="component" value="Unassembled WGS sequence"/>
</dbReference>
<dbReference type="PRINTS" id="PR01727">
    <property type="entry name" value="DNABINDINGHU"/>
</dbReference>
<comment type="caution">
    <text evidence="6">The sequence shown here is derived from an EMBL/GenBank/DDBJ whole genome shotgun (WGS) entry which is preliminary data.</text>
</comment>
<dbReference type="GO" id="GO:0003677">
    <property type="term" value="F:DNA binding"/>
    <property type="evidence" value="ECO:0007669"/>
    <property type="project" value="UniProtKB-KW"/>
</dbReference>
<dbReference type="CDD" id="cd13831">
    <property type="entry name" value="HU"/>
    <property type="match status" value="1"/>
</dbReference>
<evidence type="ECO:0000313" key="7">
    <source>
        <dbReference type="Proteomes" id="UP001320168"/>
    </source>
</evidence>
<evidence type="ECO:0000313" key="6">
    <source>
        <dbReference type="EMBL" id="MCE8005289.1"/>
    </source>
</evidence>
<gene>
    <name evidence="6" type="ORF">HOP53_20865</name>
</gene>
<dbReference type="InterPro" id="IPR000119">
    <property type="entry name" value="Hist_DNA-bd"/>
</dbReference>
<organism evidence="6 7">
    <name type="scientific">Billgrantia ethanolica</name>
    <dbReference type="NCBI Taxonomy" id="2733486"/>
    <lineage>
        <taxon>Bacteria</taxon>
        <taxon>Pseudomonadati</taxon>
        <taxon>Pseudomonadota</taxon>
        <taxon>Gammaproteobacteria</taxon>
        <taxon>Oceanospirillales</taxon>
        <taxon>Halomonadaceae</taxon>
        <taxon>Billgrantia</taxon>
    </lineage>
</organism>
<accession>A0ABS9ABT2</accession>
<keyword evidence="4 6" id="KW-0238">DNA-binding</keyword>
<keyword evidence="3" id="KW-0226">DNA condensation</keyword>
<evidence type="ECO:0000256" key="5">
    <source>
        <dbReference type="RuleBase" id="RU003939"/>
    </source>
</evidence>
<evidence type="ECO:0000256" key="1">
    <source>
        <dbReference type="ARBA" id="ARBA00003819"/>
    </source>
</evidence>
<dbReference type="EMBL" id="JABFTX010000006">
    <property type="protein sequence ID" value="MCE8005289.1"/>
    <property type="molecule type" value="Genomic_DNA"/>
</dbReference>
<evidence type="ECO:0000256" key="4">
    <source>
        <dbReference type="ARBA" id="ARBA00023125"/>
    </source>
</evidence>
<sequence length="91" mass="9718">MNKKDLVKQVAAFADLSHAQANRCLNAFIATVTDTLSQGDKVTLPGFQTFEARQRAGWTGRNPQTGADIEIPATTSPAFKAGQTLKKAVNA</sequence>
<dbReference type="Gene3D" id="4.10.520.10">
    <property type="entry name" value="IHF-like DNA-binding proteins"/>
    <property type="match status" value="1"/>
</dbReference>
<dbReference type="SMART" id="SM00411">
    <property type="entry name" value="BHL"/>
    <property type="match status" value="1"/>
</dbReference>
<comment type="similarity">
    <text evidence="2 5">Belongs to the bacterial histone-like protein family.</text>
</comment>
<dbReference type="PANTHER" id="PTHR33175:SF3">
    <property type="entry name" value="DNA-BINDING PROTEIN HU-BETA"/>
    <property type="match status" value="1"/>
</dbReference>
<dbReference type="InterPro" id="IPR010992">
    <property type="entry name" value="IHF-like_DNA-bd_dom_sf"/>
</dbReference>
<name>A0ABS9ABT2_9GAMM</name>
<dbReference type="PANTHER" id="PTHR33175">
    <property type="entry name" value="DNA-BINDING PROTEIN HU"/>
    <property type="match status" value="1"/>
</dbReference>